<feature type="region of interest" description="Disordered" evidence="5">
    <location>
        <begin position="70"/>
        <end position="93"/>
    </location>
</feature>
<dbReference type="GeneID" id="76148634"/>
<comment type="caution">
    <text evidence="7">The sequence shown here is derived from an EMBL/GenBank/DDBJ whole genome shotgun (WGS) entry which is preliminary data.</text>
</comment>
<feature type="domain" description="BZIP" evidence="6">
    <location>
        <begin position="478"/>
        <end position="541"/>
    </location>
</feature>
<feature type="compositionally biased region" description="Polar residues" evidence="5">
    <location>
        <begin position="44"/>
        <end position="54"/>
    </location>
</feature>
<dbReference type="EMBL" id="JAIHNG010000035">
    <property type="protein sequence ID" value="KAI5966611.1"/>
    <property type="molecule type" value="Genomic_DNA"/>
</dbReference>
<name>A0AAD5BIH5_9ASCO</name>
<comment type="subcellular location">
    <subcellularLocation>
        <location evidence="1">Nucleus</location>
    </subcellularLocation>
</comment>
<organism evidence="7 8">
    <name type="scientific">Candida theae</name>
    <dbReference type="NCBI Taxonomy" id="1198502"/>
    <lineage>
        <taxon>Eukaryota</taxon>
        <taxon>Fungi</taxon>
        <taxon>Dikarya</taxon>
        <taxon>Ascomycota</taxon>
        <taxon>Saccharomycotina</taxon>
        <taxon>Pichiomycetes</taxon>
        <taxon>Debaryomycetaceae</taxon>
        <taxon>Candida/Lodderomyces clade</taxon>
        <taxon>Candida</taxon>
    </lineage>
</organism>
<feature type="compositionally biased region" description="Basic and acidic residues" evidence="5">
    <location>
        <begin position="474"/>
        <end position="489"/>
    </location>
</feature>
<keyword evidence="3" id="KW-0804">Transcription</keyword>
<feature type="compositionally biased region" description="Polar residues" evidence="5">
    <location>
        <begin position="22"/>
        <end position="35"/>
    </location>
</feature>
<dbReference type="SMART" id="SM00338">
    <property type="entry name" value="BRLZ"/>
    <property type="match status" value="1"/>
</dbReference>
<dbReference type="CDD" id="cd14687">
    <property type="entry name" value="bZIP_ATF2"/>
    <property type="match status" value="1"/>
</dbReference>
<evidence type="ECO:0000259" key="6">
    <source>
        <dbReference type="PROSITE" id="PS50217"/>
    </source>
</evidence>
<evidence type="ECO:0000313" key="8">
    <source>
        <dbReference type="Proteomes" id="UP001204833"/>
    </source>
</evidence>
<feature type="compositionally biased region" description="Basic residues" evidence="5">
    <location>
        <begin position="405"/>
        <end position="427"/>
    </location>
</feature>
<feature type="region of interest" description="Disordered" evidence="5">
    <location>
        <begin position="317"/>
        <end position="499"/>
    </location>
</feature>
<protein>
    <submittedName>
        <fullName evidence="7">SKO1</fullName>
    </submittedName>
</protein>
<feature type="region of interest" description="Disordered" evidence="5">
    <location>
        <begin position="109"/>
        <end position="151"/>
    </location>
</feature>
<feature type="compositionally biased region" description="Polar residues" evidence="5">
    <location>
        <begin position="370"/>
        <end position="392"/>
    </location>
</feature>
<dbReference type="GO" id="GO:0003700">
    <property type="term" value="F:DNA-binding transcription factor activity"/>
    <property type="evidence" value="ECO:0007669"/>
    <property type="project" value="InterPro"/>
</dbReference>
<dbReference type="RefSeq" id="XP_051610840.1">
    <property type="nucleotide sequence ID" value="XM_051755057.1"/>
</dbReference>
<dbReference type="InterPro" id="IPR051027">
    <property type="entry name" value="bZIP_transcription_factors"/>
</dbReference>
<feature type="compositionally biased region" description="Low complexity" evidence="5">
    <location>
        <begin position="262"/>
        <end position="292"/>
    </location>
</feature>
<reference evidence="7 8" key="1">
    <citation type="journal article" date="2022" name="DNA Res.">
        <title>Genome analysis of five recently described species of the CUG-Ser clade uncovers Candida theae as a new hybrid lineage with pathogenic potential in the Candida parapsilosis species complex.</title>
        <authorList>
            <person name="Mixao V."/>
            <person name="Del Olmo V."/>
            <person name="Hegedusova E."/>
            <person name="Saus E."/>
            <person name="Pryszcz L."/>
            <person name="Cillingova A."/>
            <person name="Nosek J."/>
            <person name="Gabaldon T."/>
        </authorList>
    </citation>
    <scope>NUCLEOTIDE SEQUENCE [LARGE SCALE GENOMIC DNA]</scope>
    <source>
        <strain evidence="7 8">CBS 12239</strain>
    </source>
</reference>
<accession>A0AAD5BIH5</accession>
<evidence type="ECO:0000256" key="1">
    <source>
        <dbReference type="ARBA" id="ARBA00004123"/>
    </source>
</evidence>
<evidence type="ECO:0000256" key="5">
    <source>
        <dbReference type="SAM" id="MobiDB-lite"/>
    </source>
</evidence>
<feature type="region of interest" description="Disordered" evidence="5">
    <location>
        <begin position="1"/>
        <end position="54"/>
    </location>
</feature>
<dbReference type="AlphaFoldDB" id="A0AAD5BIH5"/>
<proteinExistence type="predicted"/>
<dbReference type="Gene3D" id="1.20.5.170">
    <property type="match status" value="1"/>
</dbReference>
<keyword evidence="2" id="KW-0805">Transcription regulation</keyword>
<dbReference type="Proteomes" id="UP001204833">
    <property type="component" value="Unassembled WGS sequence"/>
</dbReference>
<feature type="compositionally biased region" description="Basic and acidic residues" evidence="5">
    <location>
        <begin position="428"/>
        <end position="447"/>
    </location>
</feature>
<gene>
    <name evidence="7" type="ORF">KGF57_000575</name>
</gene>
<feature type="region of interest" description="Disordered" evidence="5">
    <location>
        <begin position="219"/>
        <end position="301"/>
    </location>
</feature>
<dbReference type="PANTHER" id="PTHR19304">
    <property type="entry name" value="CYCLIC-AMP RESPONSE ELEMENT BINDING PROTEIN"/>
    <property type="match status" value="1"/>
</dbReference>
<feature type="compositionally biased region" description="Polar residues" evidence="5">
    <location>
        <begin position="115"/>
        <end position="151"/>
    </location>
</feature>
<keyword evidence="8" id="KW-1185">Reference proteome</keyword>
<keyword evidence="4" id="KW-0539">Nucleus</keyword>
<dbReference type="PROSITE" id="PS50217">
    <property type="entry name" value="BZIP"/>
    <property type="match status" value="1"/>
</dbReference>
<evidence type="ECO:0000256" key="2">
    <source>
        <dbReference type="ARBA" id="ARBA00023015"/>
    </source>
</evidence>
<dbReference type="InterPro" id="IPR004827">
    <property type="entry name" value="bZIP"/>
</dbReference>
<evidence type="ECO:0000313" key="7">
    <source>
        <dbReference type="EMBL" id="KAI5966611.1"/>
    </source>
</evidence>
<feature type="compositionally biased region" description="Low complexity" evidence="5">
    <location>
        <begin position="351"/>
        <end position="369"/>
    </location>
</feature>
<dbReference type="InterPro" id="IPR046347">
    <property type="entry name" value="bZIP_sf"/>
</dbReference>
<sequence length="590" mass="63547">MSGDSRSNFDLEPNPFERSFATKDSSLSLSTTAGHQSRHESSSEIDTAGNSSAYSNSKANLAFTGIQDPHEQQTHVQQQQQIQHQPLQNHHPTKLPGITPPLFTPGGRRLPPLEPTSNPGTPTTNLWNSLLSASNGSTNPLPQQNGQLHPAQQSYNQFASRKTGLTPNESNLRSGLTPGGFSFGFGGQVGTGLSTPGGLLNGPITPGLSSLLGIPSGNNNILMGMPHGGVPNPGPSQMQQSQSTPSQHQLQSQEHPQSQVLQPQVPHPDTQQQQQQQQQPHQPHQLTQSLPQIGASPPVNNQQIALVPPSVLPENSKFLQQPVEPPGMASQEPLTTQQEHQRPLPTLTEPSSIQSAHASSHQALHSSSQNPSSEVLSTVTNSASPNPTNPSVASDLKVKSVDLLKKKKGRTAGVKKPRATKPKKATVKVKEEPGVEKSVNSDDKENHANGPSEATGDGAKKTEMKQAGGKRKNSTNEEEKRKSFLERNRVAASKCRQRKKQLMQKMEDELAFYSNGYRETSAQVTELRAHLQKMTSILIAHKDCPSLAQSCGGIEDLSSIIQEAEHLAKDTVETEDQVSSIPSTIPTTLH</sequence>
<evidence type="ECO:0000256" key="4">
    <source>
        <dbReference type="ARBA" id="ARBA00023242"/>
    </source>
</evidence>
<dbReference type="SUPFAM" id="SSF57959">
    <property type="entry name" value="Leucine zipper domain"/>
    <property type="match status" value="1"/>
</dbReference>
<feature type="compositionally biased region" description="Low complexity" evidence="5">
    <location>
        <begin position="236"/>
        <end position="253"/>
    </location>
</feature>
<evidence type="ECO:0000256" key="3">
    <source>
        <dbReference type="ARBA" id="ARBA00023163"/>
    </source>
</evidence>
<feature type="compositionally biased region" description="Low complexity" evidence="5">
    <location>
        <begin position="74"/>
        <end position="90"/>
    </location>
</feature>
<dbReference type="GO" id="GO:0005634">
    <property type="term" value="C:nucleus"/>
    <property type="evidence" value="ECO:0007669"/>
    <property type="project" value="UniProtKB-SubCell"/>
</dbReference>